<feature type="compositionally biased region" description="Polar residues" evidence="1">
    <location>
        <begin position="312"/>
        <end position="323"/>
    </location>
</feature>
<feature type="compositionally biased region" description="Low complexity" evidence="1">
    <location>
        <begin position="299"/>
        <end position="308"/>
    </location>
</feature>
<gene>
    <name evidence="2" type="ORF">KC19_10G059700</name>
</gene>
<feature type="region of interest" description="Disordered" evidence="1">
    <location>
        <begin position="1"/>
        <end position="29"/>
    </location>
</feature>
<organism evidence="2 3">
    <name type="scientific">Ceratodon purpureus</name>
    <name type="common">Fire moss</name>
    <name type="synonym">Dicranum purpureum</name>
    <dbReference type="NCBI Taxonomy" id="3225"/>
    <lineage>
        <taxon>Eukaryota</taxon>
        <taxon>Viridiplantae</taxon>
        <taxon>Streptophyta</taxon>
        <taxon>Embryophyta</taxon>
        <taxon>Bryophyta</taxon>
        <taxon>Bryophytina</taxon>
        <taxon>Bryopsida</taxon>
        <taxon>Dicranidae</taxon>
        <taxon>Pseudoditrichales</taxon>
        <taxon>Ditrichaceae</taxon>
        <taxon>Ceratodon</taxon>
    </lineage>
</organism>
<accession>A0A8T0GHN2</accession>
<feature type="compositionally biased region" description="Basic and acidic residues" evidence="1">
    <location>
        <begin position="20"/>
        <end position="29"/>
    </location>
</feature>
<feature type="region of interest" description="Disordered" evidence="1">
    <location>
        <begin position="489"/>
        <end position="526"/>
    </location>
</feature>
<evidence type="ECO:0000256" key="1">
    <source>
        <dbReference type="SAM" id="MobiDB-lite"/>
    </source>
</evidence>
<feature type="region of interest" description="Disordered" evidence="1">
    <location>
        <begin position="299"/>
        <end position="330"/>
    </location>
</feature>
<protein>
    <submittedName>
        <fullName evidence="2">Uncharacterized protein</fullName>
    </submittedName>
</protein>
<feature type="compositionally biased region" description="Basic and acidic residues" evidence="1">
    <location>
        <begin position="507"/>
        <end position="518"/>
    </location>
</feature>
<reference evidence="2" key="1">
    <citation type="submission" date="2020-06" db="EMBL/GenBank/DDBJ databases">
        <title>WGS assembly of Ceratodon purpureus strain R40.</title>
        <authorList>
            <person name="Carey S.B."/>
            <person name="Jenkins J."/>
            <person name="Shu S."/>
            <person name="Lovell J.T."/>
            <person name="Sreedasyam A."/>
            <person name="Maumus F."/>
            <person name="Tiley G.P."/>
            <person name="Fernandez-Pozo N."/>
            <person name="Barry K."/>
            <person name="Chen C."/>
            <person name="Wang M."/>
            <person name="Lipzen A."/>
            <person name="Daum C."/>
            <person name="Saski C.A."/>
            <person name="Payton A.C."/>
            <person name="Mcbreen J.C."/>
            <person name="Conrad R.E."/>
            <person name="Kollar L.M."/>
            <person name="Olsson S."/>
            <person name="Huttunen S."/>
            <person name="Landis J.B."/>
            <person name="Wickett N.J."/>
            <person name="Johnson M.G."/>
            <person name="Rensing S.A."/>
            <person name="Grimwood J."/>
            <person name="Schmutz J."/>
            <person name="Mcdaniel S.F."/>
        </authorList>
    </citation>
    <scope>NUCLEOTIDE SEQUENCE</scope>
    <source>
        <strain evidence="2">R40</strain>
    </source>
</reference>
<dbReference type="Proteomes" id="UP000822688">
    <property type="component" value="Chromosome 10"/>
</dbReference>
<evidence type="ECO:0000313" key="3">
    <source>
        <dbReference type="Proteomes" id="UP000822688"/>
    </source>
</evidence>
<proteinExistence type="predicted"/>
<name>A0A8T0GHN2_CERPU</name>
<dbReference type="EMBL" id="CM026431">
    <property type="protein sequence ID" value="KAG0558861.1"/>
    <property type="molecule type" value="Genomic_DNA"/>
</dbReference>
<evidence type="ECO:0000313" key="2">
    <source>
        <dbReference type="EMBL" id="KAG0558861.1"/>
    </source>
</evidence>
<dbReference type="PANTHER" id="PTHR37383">
    <property type="entry name" value="OS01G0694200 PROTEIN"/>
    <property type="match status" value="1"/>
</dbReference>
<keyword evidence="3" id="KW-1185">Reference proteome</keyword>
<dbReference type="PANTHER" id="PTHR37383:SF1">
    <property type="entry name" value="OS01G0694200 PROTEIN"/>
    <property type="match status" value="1"/>
</dbReference>
<comment type="caution">
    <text evidence="2">The sequence shown here is derived from an EMBL/GenBank/DDBJ whole genome shotgun (WGS) entry which is preliminary data.</text>
</comment>
<sequence length="765" mass="81410">MQGYKGPQPQRHKLQGQAKGEGEGEVRGRGEQRVVKAVVDYQSRRAALLLADSSCVLVALGSGAAAITVPAPCTDACFLRLQAYGPAGAAGGGRGGSNGSGWCGSPARVGVGEIAQGESPTLRVQELRKGNGRGKGFGGGVRRELYVVTARPGKGGSCTDLRAWSCADPAFSAAEIELEPGDGRVRASGRAFARLDAPHGLAVKMAASINVLVVYSSSAGKFWVMAGKWSDQTGGPAQNVRAESMFGAEEYERRRLVLMKCAVVSCYGPVYSIHVSSLHLFLGESKGVRVWSLRPLIKPGSSGKSSGDSKSRLQGASEQASHQPSKKFDCESCGRGERCQHVMDSCSALGKMDEKKGAGNGAHLEENVDSRVSIGGTAMKKVSRKGLRTARESNTASMAGLGNYLNPKVGSGAYSRFSNFEFRSLSELQAVLKTDLSPENLPAEDEIEGTTTIENGGGGVIKNETHNGILRSYPAEHGDISIKETLTGPKLRDHTEGDSAASNAEVFRSHECNGDHTLKTTSRQRNGLTPVAESLLEAQILASHLAKKKPVLHQSAESVSATGSRVQNRKLMKESDFGGVWFAALSGEEEVITTQSSSHAGRRPCSQLQVVDIQGLGLKEYIVLDSKGELHLLTLNEVSEEQKSESPGRTYLTIRHLRSTLRVTSFAVLPLPPPLPQAHQDFLSPAAVTVKRKLWISDGMYSIHVVLLPEENIKAVTDTSSTDATLPVSQAVFMKDRIDGLVAGSPDTVVVLTKGRLVSYVIPGD</sequence>
<dbReference type="AlphaFoldDB" id="A0A8T0GHN2"/>